<evidence type="ECO:0000259" key="8">
    <source>
        <dbReference type="Pfam" id="PF09335"/>
    </source>
</evidence>
<proteinExistence type="inferred from homology"/>
<dbReference type="InterPro" id="IPR045014">
    <property type="entry name" value="TM41A/B"/>
</dbReference>
<dbReference type="OrthoDB" id="3364966at2759"/>
<feature type="transmembrane region" description="Helical" evidence="7">
    <location>
        <begin position="60"/>
        <end position="81"/>
    </location>
</feature>
<sequence length="300" mass="33936">MVSTRSQHKLDKARNRKKQHQKSSSDTTSEDDENISNTSGEEETEKLEEFEDPNSGLDTVTAIMLIFVIFTVAFIGLSFVYMKFPKMSAEDESKVKLPKSIDDAKDLGKVLSRYTDNYFFEVVVAFTLTYIFLQSFAIPGSIFLSILSGYLFPFPLALFLVCFCSSSGASFCYLISSIIGQKVVNRFFLERVRKWKTQIQRHEKDLLSYITFLRITPFLPNWFINITSPVLNVPLTPFFVGTFLGVAPPSFGFISAGVELYELTTTGDAFSFKSVLIVIGSAIISLLPVMFRRQLQKKIE</sequence>
<feature type="transmembrane region" description="Helical" evidence="7">
    <location>
        <begin position="270"/>
        <end position="291"/>
    </location>
</feature>
<evidence type="ECO:0000256" key="1">
    <source>
        <dbReference type="ARBA" id="ARBA00004141"/>
    </source>
</evidence>
<comment type="subcellular location">
    <subcellularLocation>
        <location evidence="1">Membrane</location>
        <topology evidence="1">Multi-pass membrane protein</topology>
    </subcellularLocation>
</comment>
<dbReference type="GO" id="GO:0000045">
    <property type="term" value="P:autophagosome assembly"/>
    <property type="evidence" value="ECO:0007669"/>
    <property type="project" value="TreeGrafter"/>
</dbReference>
<keyword evidence="4 7" id="KW-0472">Membrane</keyword>
<feature type="domain" description="VTT" evidence="8">
    <location>
        <begin position="138"/>
        <end position="257"/>
    </location>
</feature>
<accession>A0A7M5XFY2</accession>
<dbReference type="PANTHER" id="PTHR43220:SF18">
    <property type="entry name" value="TRANSMEMBRANE PROTEIN 41B"/>
    <property type="match status" value="1"/>
</dbReference>
<reference evidence="9" key="1">
    <citation type="submission" date="2021-01" db="UniProtKB">
        <authorList>
            <consortium name="EnsemblMetazoa"/>
        </authorList>
    </citation>
    <scope>IDENTIFICATION</scope>
</reference>
<dbReference type="EnsemblMetazoa" id="CLYHEMT022876.1">
    <property type="protein sequence ID" value="CLYHEMP022876.1"/>
    <property type="gene ID" value="CLYHEMG022876"/>
</dbReference>
<evidence type="ECO:0000256" key="4">
    <source>
        <dbReference type="ARBA" id="ARBA00023136"/>
    </source>
</evidence>
<evidence type="ECO:0000256" key="3">
    <source>
        <dbReference type="ARBA" id="ARBA00022989"/>
    </source>
</evidence>
<feature type="region of interest" description="Disordered" evidence="6">
    <location>
        <begin position="1"/>
        <end position="53"/>
    </location>
</feature>
<dbReference type="Proteomes" id="UP000594262">
    <property type="component" value="Unplaced"/>
</dbReference>
<evidence type="ECO:0000256" key="7">
    <source>
        <dbReference type="SAM" id="Phobius"/>
    </source>
</evidence>
<comment type="similarity">
    <text evidence="5">Belongs to the TMEM41 family.</text>
</comment>
<dbReference type="PANTHER" id="PTHR43220">
    <property type="match status" value="1"/>
</dbReference>
<evidence type="ECO:0000313" key="9">
    <source>
        <dbReference type="EnsemblMetazoa" id="CLYHEMP022876.1"/>
    </source>
</evidence>
<dbReference type="AlphaFoldDB" id="A0A7M5XFY2"/>
<dbReference type="RefSeq" id="XP_066932486.1">
    <property type="nucleotide sequence ID" value="XM_067076385.1"/>
</dbReference>
<keyword evidence="10" id="KW-1185">Reference proteome</keyword>
<dbReference type="Pfam" id="PF09335">
    <property type="entry name" value="VTT_dom"/>
    <property type="match status" value="1"/>
</dbReference>
<keyword evidence="3 7" id="KW-1133">Transmembrane helix</keyword>
<name>A0A7M5XFY2_9CNID</name>
<feature type="transmembrane region" description="Helical" evidence="7">
    <location>
        <begin position="157"/>
        <end position="185"/>
    </location>
</feature>
<dbReference type="GeneID" id="136820144"/>
<evidence type="ECO:0000256" key="6">
    <source>
        <dbReference type="SAM" id="MobiDB-lite"/>
    </source>
</evidence>
<protein>
    <recommendedName>
        <fullName evidence="8">VTT domain-containing protein</fullName>
    </recommendedName>
</protein>
<organism evidence="9 10">
    <name type="scientific">Clytia hemisphaerica</name>
    <dbReference type="NCBI Taxonomy" id="252671"/>
    <lineage>
        <taxon>Eukaryota</taxon>
        <taxon>Metazoa</taxon>
        <taxon>Cnidaria</taxon>
        <taxon>Hydrozoa</taxon>
        <taxon>Hydroidolina</taxon>
        <taxon>Leptothecata</taxon>
        <taxon>Obeliida</taxon>
        <taxon>Clytiidae</taxon>
        <taxon>Clytia</taxon>
    </lineage>
</organism>
<evidence type="ECO:0000256" key="5">
    <source>
        <dbReference type="ARBA" id="ARBA00025797"/>
    </source>
</evidence>
<keyword evidence="2 7" id="KW-0812">Transmembrane</keyword>
<evidence type="ECO:0000256" key="2">
    <source>
        <dbReference type="ARBA" id="ARBA00022692"/>
    </source>
</evidence>
<dbReference type="GO" id="GO:0005789">
    <property type="term" value="C:endoplasmic reticulum membrane"/>
    <property type="evidence" value="ECO:0007669"/>
    <property type="project" value="TreeGrafter"/>
</dbReference>
<feature type="compositionally biased region" description="Acidic residues" evidence="6">
    <location>
        <begin position="28"/>
        <end position="52"/>
    </location>
</feature>
<feature type="transmembrane region" description="Helical" evidence="7">
    <location>
        <begin position="118"/>
        <end position="151"/>
    </location>
</feature>
<evidence type="ECO:0000313" key="10">
    <source>
        <dbReference type="Proteomes" id="UP000594262"/>
    </source>
</evidence>
<dbReference type="InterPro" id="IPR032816">
    <property type="entry name" value="VTT_dom"/>
</dbReference>